<comment type="caution">
    <text evidence="2">The sequence shown here is derived from an EMBL/GenBank/DDBJ whole genome shotgun (WGS) entry which is preliminary data.</text>
</comment>
<feature type="non-terminal residue" evidence="2">
    <location>
        <position position="242"/>
    </location>
</feature>
<keyword evidence="3" id="KW-1185">Reference proteome</keyword>
<evidence type="ECO:0000313" key="3">
    <source>
        <dbReference type="Proteomes" id="UP000469545"/>
    </source>
</evidence>
<sequence length="242" mass="25329">TGHPDSVGRLAACAALLGGRAQTHVLARLAELDPGEADRAAGALASLGWAADRWTPPVLWDCVREAAEEGVGLTDRVRLHRRAAELLYVAGEPAERVVRHVMEVGPGDWTGAAELLRDTACELWRLGDDALAVRGLRRALREFPPDSPRRGDLLTALADVEREADTSAMLRHVGQALPLLGTVEERAAVVSCVPLTLFLSAPHAVPELLEPAGAGHERRMPAAAGTGVGAGEQAPAAAGKGA</sequence>
<evidence type="ECO:0008006" key="4">
    <source>
        <dbReference type="Google" id="ProtNLM"/>
    </source>
</evidence>
<dbReference type="AlphaFoldDB" id="A0A6N9UI00"/>
<protein>
    <recommendedName>
        <fullName evidence="4">LuxR family transcriptional regulator</fullName>
    </recommendedName>
</protein>
<name>A0A6N9UI00_9ACTN</name>
<dbReference type="EMBL" id="JAAGMB010000277">
    <property type="protein sequence ID" value="NEB17357.1"/>
    <property type="molecule type" value="Genomic_DNA"/>
</dbReference>
<reference evidence="2 3" key="1">
    <citation type="submission" date="2020-01" db="EMBL/GenBank/DDBJ databases">
        <title>Insect and environment-associated Actinomycetes.</title>
        <authorList>
            <person name="Currrie C."/>
            <person name="Chevrette M."/>
            <person name="Carlson C."/>
            <person name="Stubbendieck R."/>
            <person name="Wendt-Pienkowski E."/>
        </authorList>
    </citation>
    <scope>NUCLEOTIDE SEQUENCE [LARGE SCALE GENOMIC DNA]</scope>
    <source>
        <strain evidence="2 3">SID14172</strain>
    </source>
</reference>
<evidence type="ECO:0000256" key="1">
    <source>
        <dbReference type="SAM" id="MobiDB-lite"/>
    </source>
</evidence>
<feature type="non-terminal residue" evidence="2">
    <location>
        <position position="1"/>
    </location>
</feature>
<proteinExistence type="predicted"/>
<dbReference type="Proteomes" id="UP000469545">
    <property type="component" value="Unassembled WGS sequence"/>
</dbReference>
<organism evidence="2 3">
    <name type="scientific">Streptomyces coelicoflavus</name>
    <dbReference type="NCBI Taxonomy" id="285562"/>
    <lineage>
        <taxon>Bacteria</taxon>
        <taxon>Bacillati</taxon>
        <taxon>Actinomycetota</taxon>
        <taxon>Actinomycetes</taxon>
        <taxon>Kitasatosporales</taxon>
        <taxon>Streptomycetaceae</taxon>
        <taxon>Streptomyces</taxon>
    </lineage>
</organism>
<feature type="region of interest" description="Disordered" evidence="1">
    <location>
        <begin position="222"/>
        <end position="242"/>
    </location>
</feature>
<gene>
    <name evidence="2" type="ORF">G3I46_12680</name>
</gene>
<evidence type="ECO:0000313" key="2">
    <source>
        <dbReference type="EMBL" id="NEB17357.1"/>
    </source>
</evidence>
<accession>A0A6N9UI00</accession>